<evidence type="ECO:0000313" key="2">
    <source>
        <dbReference type="Proteomes" id="UP000599074"/>
    </source>
</evidence>
<gene>
    <name evidence="1" type="ORF">Pme01_20370</name>
</gene>
<reference evidence="1" key="1">
    <citation type="submission" date="2021-01" db="EMBL/GenBank/DDBJ databases">
        <title>Whole genome shotgun sequence of Planosporangium mesophilum NBRC 109066.</title>
        <authorList>
            <person name="Komaki H."/>
            <person name="Tamura T."/>
        </authorList>
    </citation>
    <scope>NUCLEOTIDE SEQUENCE</scope>
    <source>
        <strain evidence="1">NBRC 109066</strain>
    </source>
</reference>
<evidence type="ECO:0000313" key="1">
    <source>
        <dbReference type="EMBL" id="GII22440.1"/>
    </source>
</evidence>
<organism evidence="1 2">
    <name type="scientific">Planosporangium mesophilum</name>
    <dbReference type="NCBI Taxonomy" id="689768"/>
    <lineage>
        <taxon>Bacteria</taxon>
        <taxon>Bacillati</taxon>
        <taxon>Actinomycetota</taxon>
        <taxon>Actinomycetes</taxon>
        <taxon>Micromonosporales</taxon>
        <taxon>Micromonosporaceae</taxon>
        <taxon>Planosporangium</taxon>
    </lineage>
</organism>
<dbReference type="Proteomes" id="UP000599074">
    <property type="component" value="Unassembled WGS sequence"/>
</dbReference>
<accession>A0A8J3TJA7</accession>
<dbReference type="RefSeq" id="WP_168114459.1">
    <property type="nucleotide sequence ID" value="NZ_BOON01000018.1"/>
</dbReference>
<name>A0A8J3TJA7_9ACTN</name>
<keyword evidence="2" id="KW-1185">Reference proteome</keyword>
<sequence length="220" mass="23981">MEPYADVLSDAERTELRKLARDLMERMTQRLAAQPGLAAAEPLARSGDADDEYRLRRDRLRRVRAAQVAAALIGDAAADFTAAEAADAVWLGASLADLGTTSGSTRQAARKRWPDLGRIYRLRRWLGGHADDLTHVIGRILAHAGEMRGVGLDRLQALRDALDTDEPQPTRWRRLADAVDRHLRHVAEVAVPTTDEAATAVDGARGVVAHFDAATAGQPR</sequence>
<proteinExistence type="predicted"/>
<dbReference type="EMBL" id="BOON01000018">
    <property type="protein sequence ID" value="GII22440.1"/>
    <property type="molecule type" value="Genomic_DNA"/>
</dbReference>
<protein>
    <submittedName>
        <fullName evidence="1">Uncharacterized protein</fullName>
    </submittedName>
</protein>
<comment type="caution">
    <text evidence="1">The sequence shown here is derived from an EMBL/GenBank/DDBJ whole genome shotgun (WGS) entry which is preliminary data.</text>
</comment>
<dbReference type="AlphaFoldDB" id="A0A8J3TJA7"/>